<organism evidence="2 3">
    <name type="scientific">Cyclospora cayetanensis</name>
    <dbReference type="NCBI Taxonomy" id="88456"/>
    <lineage>
        <taxon>Eukaryota</taxon>
        <taxon>Sar</taxon>
        <taxon>Alveolata</taxon>
        <taxon>Apicomplexa</taxon>
        <taxon>Conoidasida</taxon>
        <taxon>Coccidia</taxon>
        <taxon>Eucoccidiorida</taxon>
        <taxon>Eimeriorina</taxon>
        <taxon>Eimeriidae</taxon>
        <taxon>Cyclospora</taxon>
    </lineage>
</organism>
<gene>
    <name evidence="3" type="primary">LOC34621776</name>
</gene>
<dbReference type="Pfam" id="PF00982">
    <property type="entry name" value="Glyco_transf_20"/>
    <property type="match status" value="1"/>
</dbReference>
<dbReference type="Gene3D" id="3.40.50.2000">
    <property type="entry name" value="Glycogen Phosphorylase B"/>
    <property type="match status" value="2"/>
</dbReference>
<dbReference type="PANTHER" id="PTHR10788">
    <property type="entry name" value="TREHALOSE-6-PHOSPHATE SYNTHASE"/>
    <property type="match status" value="1"/>
</dbReference>
<feature type="region of interest" description="Disordered" evidence="1">
    <location>
        <begin position="1"/>
        <end position="21"/>
    </location>
</feature>
<proteinExistence type="predicted"/>
<evidence type="ECO:0000313" key="2">
    <source>
        <dbReference type="Proteomes" id="UP000515125"/>
    </source>
</evidence>
<dbReference type="Proteomes" id="UP000515125">
    <property type="component" value="Unplaced"/>
</dbReference>
<evidence type="ECO:0000256" key="1">
    <source>
        <dbReference type="SAM" id="MobiDB-lite"/>
    </source>
</evidence>
<reference evidence="3" key="1">
    <citation type="submission" date="2025-08" db="UniProtKB">
        <authorList>
            <consortium name="RefSeq"/>
        </authorList>
    </citation>
    <scope>IDENTIFICATION</scope>
</reference>
<dbReference type="RefSeq" id="XP_026189972.1">
    <property type="nucleotide sequence ID" value="XM_026334187.1"/>
</dbReference>
<accession>A0A6P6RQZ6</accession>
<evidence type="ECO:0000313" key="3">
    <source>
        <dbReference type="RefSeq" id="XP_026189972.1"/>
    </source>
</evidence>
<dbReference type="AlphaFoldDB" id="A0A6P6RQZ6"/>
<dbReference type="GO" id="GO:0005992">
    <property type="term" value="P:trehalose biosynthetic process"/>
    <property type="evidence" value="ECO:0007669"/>
    <property type="project" value="InterPro"/>
</dbReference>
<dbReference type="PANTHER" id="PTHR10788:SF106">
    <property type="entry name" value="BCDNA.GH08860"/>
    <property type="match status" value="1"/>
</dbReference>
<sequence>SSSCSSSSSSSSCSSSSSSTPADGLVVLSGADIAWDIATTLKPYVPCVTISDIGLVAEDMGLTGSEQHLMQQRVLDTVKRQHPNVYPITLSKDARRECYSEQILNTLFHCRTPPVGTGFSHLDWQGYVRMNEEFAKAVEQVYSEGDVILVYDYHFMLLPLMLRQAIPKATIVVHWATVFPSSEMFRILPQREALLSGLLGADLITFQAYAFHRQFANTCRMLKGSGGLAGVRIAIVPRGLDPAPWLQQMRLQKSGGAADWEELREKLGGRTVFVSVDSISANSGIPHKMVAFRHFLQEHPEYINRVVFVQAAITDSTAPDTFLDQDPRQLLSETECHELLSQVYHFVGCINSEFGAVASQAVHFLTVPWTAEGLSPLFACADVCLATSVRESFSWAAYAFILCQKFSNKGVLVLSEFSGSAQALGAGALMVNPWNARAFAAALHDAVNMSEQERAERHAYAYRYCTKHSDKMWARQLLTELGTVLRTPSREGQISGETASA</sequence>
<protein>
    <submittedName>
        <fullName evidence="3">Probable alpha,alpha-trehalose-phosphate synthase [UDP-forming] 2</fullName>
    </submittedName>
</protein>
<keyword evidence="2" id="KW-1185">Reference proteome</keyword>
<dbReference type="SUPFAM" id="SSF53756">
    <property type="entry name" value="UDP-Glycosyltransferase/glycogen phosphorylase"/>
    <property type="match status" value="1"/>
</dbReference>
<feature type="non-terminal residue" evidence="3">
    <location>
        <position position="1"/>
    </location>
</feature>
<dbReference type="GO" id="GO:0003825">
    <property type="term" value="F:alpha,alpha-trehalose-phosphate synthase (UDP-forming) activity"/>
    <property type="evidence" value="ECO:0007669"/>
    <property type="project" value="TreeGrafter"/>
</dbReference>
<feature type="compositionally biased region" description="Low complexity" evidence="1">
    <location>
        <begin position="1"/>
        <end position="19"/>
    </location>
</feature>
<name>A0A6P6RQZ6_9EIME</name>
<dbReference type="GO" id="GO:0004805">
    <property type="term" value="F:trehalose-phosphatase activity"/>
    <property type="evidence" value="ECO:0007669"/>
    <property type="project" value="TreeGrafter"/>
</dbReference>
<dbReference type="OrthoDB" id="354922at2759"/>
<dbReference type="GeneID" id="34621776"/>
<dbReference type="GO" id="GO:0005829">
    <property type="term" value="C:cytosol"/>
    <property type="evidence" value="ECO:0007669"/>
    <property type="project" value="TreeGrafter"/>
</dbReference>
<dbReference type="InterPro" id="IPR001830">
    <property type="entry name" value="Glyco_trans_20"/>
</dbReference>